<dbReference type="PANTHER" id="PTHR33055">
    <property type="entry name" value="TRANSPOSASE FOR INSERTION SEQUENCE ELEMENT IS1111A"/>
    <property type="match status" value="1"/>
</dbReference>
<dbReference type="NCBIfam" id="NF033542">
    <property type="entry name" value="transpos_IS110"/>
    <property type="match status" value="1"/>
</dbReference>
<feature type="domain" description="Transposase IS110-like N-terminal" evidence="1">
    <location>
        <begin position="15"/>
        <end position="167"/>
    </location>
</feature>
<dbReference type="Proteomes" id="UP001296993">
    <property type="component" value="Unassembled WGS sequence"/>
</dbReference>
<gene>
    <name evidence="3" type="ORF">JOF47_002455</name>
</gene>
<dbReference type="EMBL" id="JAGIOF010000001">
    <property type="protein sequence ID" value="MBP2386944.1"/>
    <property type="molecule type" value="Genomic_DNA"/>
</dbReference>
<proteinExistence type="predicted"/>
<evidence type="ECO:0000313" key="4">
    <source>
        <dbReference type="Proteomes" id="UP001296993"/>
    </source>
</evidence>
<protein>
    <recommendedName>
        <fullName evidence="5">IS110 family transposase</fullName>
    </recommendedName>
</protein>
<evidence type="ECO:0000259" key="1">
    <source>
        <dbReference type="Pfam" id="PF01548"/>
    </source>
</evidence>
<keyword evidence="4" id="KW-1185">Reference proteome</keyword>
<dbReference type="InterPro" id="IPR047650">
    <property type="entry name" value="Transpos_IS110"/>
</dbReference>
<dbReference type="Pfam" id="PF01548">
    <property type="entry name" value="DEDD_Tnp_IS110"/>
    <property type="match status" value="1"/>
</dbReference>
<comment type="caution">
    <text evidence="3">The sequence shown here is derived from an EMBL/GenBank/DDBJ whole genome shotgun (WGS) entry which is preliminary data.</text>
</comment>
<accession>A0ABS4XER1</accession>
<sequence length="359" mass="39144">MTAMAIVAHSYPFVVGVDTHARNHVYAIINTATAAVLETRDFPTTAAGIKRSIAWVARRTGADMATLWAIEGAASYGAVLAGTIAAAGYPVVEAARMNARANRGVGKTDQLDAQRIAAAVLPLETSQLRRPRLNAGVRAALRVLIAARDSMTSERTRDVNALTALLRVNSLGLDARKPLTRAQILQASRWRERDEPLEISTARAEATRLAKRITELDTDIGTNTTKTTELVQISEAAPLLEEKGFGPVTAAICLTAWSHQGRVRSEAAYASLAGTNPIPASSGNTVRYRLNRGGDRRLNWALHMVAVSRMAFDPDTKRYVEKRQAGGKTNKEIRRCIKRYLARQIYRTLNSAKPAQPEH</sequence>
<evidence type="ECO:0000313" key="3">
    <source>
        <dbReference type="EMBL" id="MBP2386944.1"/>
    </source>
</evidence>
<dbReference type="PANTHER" id="PTHR33055:SF16">
    <property type="entry name" value="TRANSPOSASE FOR INSERTION SEQUENCE ELEMENT IS1547"/>
    <property type="match status" value="1"/>
</dbReference>
<dbReference type="InterPro" id="IPR002525">
    <property type="entry name" value="Transp_IS110-like_N"/>
</dbReference>
<dbReference type="Pfam" id="PF02371">
    <property type="entry name" value="Transposase_20"/>
    <property type="match status" value="1"/>
</dbReference>
<feature type="domain" description="Transposase IS116/IS110/IS902 C-terminal" evidence="2">
    <location>
        <begin position="239"/>
        <end position="320"/>
    </location>
</feature>
<reference evidence="3 4" key="1">
    <citation type="submission" date="2021-03" db="EMBL/GenBank/DDBJ databases">
        <title>Sequencing the genomes of 1000 actinobacteria strains.</title>
        <authorList>
            <person name="Klenk H.-P."/>
        </authorList>
    </citation>
    <scope>NUCLEOTIDE SEQUENCE [LARGE SCALE GENOMIC DNA]</scope>
    <source>
        <strain evidence="3 4">DSM 15797</strain>
    </source>
</reference>
<evidence type="ECO:0008006" key="5">
    <source>
        <dbReference type="Google" id="ProtNLM"/>
    </source>
</evidence>
<evidence type="ECO:0000259" key="2">
    <source>
        <dbReference type="Pfam" id="PF02371"/>
    </source>
</evidence>
<name>A0ABS4XER1_9MICC</name>
<dbReference type="InterPro" id="IPR003346">
    <property type="entry name" value="Transposase_20"/>
</dbReference>
<organism evidence="3 4">
    <name type="scientific">Paeniglutamicibacter kerguelensis</name>
    <dbReference type="NCBI Taxonomy" id="254788"/>
    <lineage>
        <taxon>Bacteria</taxon>
        <taxon>Bacillati</taxon>
        <taxon>Actinomycetota</taxon>
        <taxon>Actinomycetes</taxon>
        <taxon>Micrococcales</taxon>
        <taxon>Micrococcaceae</taxon>
        <taxon>Paeniglutamicibacter</taxon>
    </lineage>
</organism>